<dbReference type="InterPro" id="IPR011333">
    <property type="entry name" value="SKP1/BTB/POZ_sf"/>
</dbReference>
<feature type="domain" description="BTB" evidence="1">
    <location>
        <begin position="321"/>
        <end position="388"/>
    </location>
</feature>
<comment type="caution">
    <text evidence="2">The sequence shown here is derived from an EMBL/GenBank/DDBJ whole genome shotgun (WGS) entry which is preliminary data.</text>
</comment>
<accession>A0AAV1YWG1</accession>
<dbReference type="PROSITE" id="PS50097">
    <property type="entry name" value="BTB"/>
    <property type="match status" value="1"/>
</dbReference>
<dbReference type="SUPFAM" id="SSF49599">
    <property type="entry name" value="TRAF domain-like"/>
    <property type="match status" value="1"/>
</dbReference>
<proteinExistence type="predicted"/>
<dbReference type="Gene3D" id="1.25.40.420">
    <property type="match status" value="1"/>
</dbReference>
<dbReference type="Gene3D" id="2.60.210.10">
    <property type="entry name" value="Apoptosis, Tumor Necrosis Factor Receptor Associated Protein 2, Chain A"/>
    <property type="match status" value="1"/>
</dbReference>
<evidence type="ECO:0000259" key="1">
    <source>
        <dbReference type="PROSITE" id="PS50097"/>
    </source>
</evidence>
<dbReference type="Gene3D" id="3.30.710.10">
    <property type="entry name" value="Potassium Channel Kv1.1, Chain A"/>
    <property type="match status" value="1"/>
</dbReference>
<protein>
    <recommendedName>
        <fullName evidence="1">BTB domain-containing protein</fullName>
    </recommendedName>
</protein>
<gene>
    <name evidence="2" type="ORF">LARSCL_LOCUS879</name>
</gene>
<organism evidence="2 3">
    <name type="scientific">Larinioides sclopetarius</name>
    <dbReference type="NCBI Taxonomy" id="280406"/>
    <lineage>
        <taxon>Eukaryota</taxon>
        <taxon>Metazoa</taxon>
        <taxon>Ecdysozoa</taxon>
        <taxon>Arthropoda</taxon>
        <taxon>Chelicerata</taxon>
        <taxon>Arachnida</taxon>
        <taxon>Araneae</taxon>
        <taxon>Araneomorphae</taxon>
        <taxon>Entelegynae</taxon>
        <taxon>Araneoidea</taxon>
        <taxon>Araneidae</taxon>
        <taxon>Larinioides</taxon>
    </lineage>
</organism>
<evidence type="ECO:0000313" key="3">
    <source>
        <dbReference type="Proteomes" id="UP001497382"/>
    </source>
</evidence>
<dbReference type="EMBL" id="CAXIEN010000004">
    <property type="protein sequence ID" value="CAL1262234.1"/>
    <property type="molecule type" value="Genomic_DNA"/>
</dbReference>
<sequence length="482" mass="55669">MEDNKECIEVTWRIENYNFSESSIQSPSFIINSVESTSCFLEIVPKSVLRNDHIAFLAQRKVGDSFGIHFIVSFFTDDSSTPVYKGDFGIISNLLISSACYVPHSEIYAKEKGTFLPPKTLTIHCRIFGTRDYFSGLSQCFARTRIEVMRTAFFGFAEDFSHLIPNEKKHLMIKSFSTEEQLFNLNLSLGGNLCCKEKVRFEIVPLKKDYIKYCACKLFLLDCDGKKIECGRNEITFCEREPQKWEFPLYFTKDYLMRKNSQFLPDDTLTLKCEFAFSTGIGYEGIEDSDFGNLAFVNKIQTKFPSALEELTCLYKEGVLCDIILQTETEAFKAHKIILSARSSVFKTMFTTDMREKTTDCVIIEDLDADTVRRMVLYLYSDTLEDLDWKKAQSLYFAADKYNIENLKRLCSSFLKSSLQSFNCCDFLILADRHNDEDLKKSVQEYIANSREEIFHSDQWTNLEKSNPELSVETFRAVYLGN</sequence>
<dbReference type="Pfam" id="PF00651">
    <property type="entry name" value="BTB"/>
    <property type="match status" value="1"/>
</dbReference>
<dbReference type="SMART" id="SM00225">
    <property type="entry name" value="BTB"/>
    <property type="match status" value="1"/>
</dbReference>
<dbReference type="PANTHER" id="PTHR24413">
    <property type="entry name" value="SPECKLE-TYPE POZ PROTEIN"/>
    <property type="match status" value="1"/>
</dbReference>
<name>A0AAV1YWG1_9ARAC</name>
<keyword evidence="3" id="KW-1185">Reference proteome</keyword>
<evidence type="ECO:0000313" key="2">
    <source>
        <dbReference type="EMBL" id="CAL1262234.1"/>
    </source>
</evidence>
<dbReference type="SUPFAM" id="SSF54695">
    <property type="entry name" value="POZ domain"/>
    <property type="match status" value="1"/>
</dbReference>
<dbReference type="InterPro" id="IPR008974">
    <property type="entry name" value="TRAF-like"/>
</dbReference>
<dbReference type="InterPro" id="IPR000210">
    <property type="entry name" value="BTB/POZ_dom"/>
</dbReference>
<dbReference type="Proteomes" id="UP001497382">
    <property type="component" value="Unassembled WGS sequence"/>
</dbReference>
<reference evidence="2 3" key="1">
    <citation type="submission" date="2024-04" db="EMBL/GenBank/DDBJ databases">
        <authorList>
            <person name="Rising A."/>
            <person name="Reimegard J."/>
            <person name="Sonavane S."/>
            <person name="Akerstrom W."/>
            <person name="Nylinder S."/>
            <person name="Hedman E."/>
            <person name="Kallberg Y."/>
        </authorList>
    </citation>
    <scope>NUCLEOTIDE SEQUENCE [LARGE SCALE GENOMIC DNA]</scope>
</reference>
<dbReference type="CDD" id="cd18186">
    <property type="entry name" value="BTB_POZ_ZBTB_KLHL-like"/>
    <property type="match status" value="1"/>
</dbReference>
<dbReference type="AlphaFoldDB" id="A0AAV1YWG1"/>